<evidence type="ECO:0000256" key="2">
    <source>
        <dbReference type="ARBA" id="ARBA00022801"/>
    </source>
</evidence>
<dbReference type="InterPro" id="IPR002833">
    <property type="entry name" value="PTH2"/>
</dbReference>
<evidence type="ECO:0000256" key="3">
    <source>
        <dbReference type="ARBA" id="ARBA00048707"/>
    </source>
</evidence>
<gene>
    <name evidence="4" type="ORF">DF222_01760</name>
</gene>
<proteinExistence type="predicted"/>
<evidence type="ECO:0000256" key="1">
    <source>
        <dbReference type="ARBA" id="ARBA00013260"/>
    </source>
</evidence>
<dbReference type="GO" id="GO:0004045">
    <property type="term" value="F:peptidyl-tRNA hydrolase activity"/>
    <property type="evidence" value="ECO:0007669"/>
    <property type="project" value="UniProtKB-EC"/>
</dbReference>
<reference evidence="5" key="1">
    <citation type="submission" date="2018-04" db="EMBL/GenBank/DDBJ databases">
        <authorList>
            <person name="Liu S."/>
            <person name="Wang Z."/>
            <person name="Li J."/>
        </authorList>
    </citation>
    <scope>NUCLEOTIDE SEQUENCE [LARGE SCALE GENOMIC DNA]</scope>
    <source>
        <strain evidence="5">2189</strain>
    </source>
</reference>
<keyword evidence="5" id="KW-1185">Reference proteome</keyword>
<evidence type="ECO:0000313" key="4">
    <source>
        <dbReference type="EMBL" id="PWC02515.1"/>
    </source>
</evidence>
<dbReference type="InterPro" id="IPR023476">
    <property type="entry name" value="Pep_tRNA_hydro_II_dom_sf"/>
</dbReference>
<organism evidence="4 5">
    <name type="scientific">Corynebacterium yudongzhengii</name>
    <dbReference type="NCBI Taxonomy" id="2080740"/>
    <lineage>
        <taxon>Bacteria</taxon>
        <taxon>Bacillati</taxon>
        <taxon>Actinomycetota</taxon>
        <taxon>Actinomycetes</taxon>
        <taxon>Mycobacteriales</taxon>
        <taxon>Corynebacteriaceae</taxon>
        <taxon>Corynebacterium</taxon>
    </lineage>
</organism>
<dbReference type="Proteomes" id="UP000244989">
    <property type="component" value="Unassembled WGS sequence"/>
</dbReference>
<keyword evidence="2" id="KW-0378">Hydrolase</keyword>
<dbReference type="Gene3D" id="3.40.1490.10">
    <property type="entry name" value="Bit1"/>
    <property type="match status" value="1"/>
</dbReference>
<protein>
    <recommendedName>
        <fullName evidence="1">peptidyl-tRNA hydrolase</fullName>
        <ecNumber evidence="1">3.1.1.29</ecNumber>
    </recommendedName>
</protein>
<name>A0A2U1T9A1_9CORY</name>
<dbReference type="SUPFAM" id="SSF102462">
    <property type="entry name" value="Peptidyl-tRNA hydrolase II"/>
    <property type="match status" value="1"/>
</dbReference>
<accession>A0A2U1T9A1</accession>
<sequence length="213" mass="23488">MQIALHIPKPERPRRTPLLESAARAVVAVCLDDRAVTDDGWHEGLQHWYDHLIRKIARRGRNKPWEDVQKLPGVTMETDGVLARAFVPTAVADVPHEIKKLQIKGTDLPMDEESAAEPAPGLPLIAVNADLEMTTGKAAAQVGHGSMLLAAAQDLEWVRRWADKDFALQVREYPAQRLRELVADNPEAVVVRDAGYTEVAPDSATVVALPYQS</sequence>
<evidence type="ECO:0000313" key="5">
    <source>
        <dbReference type="Proteomes" id="UP000244989"/>
    </source>
</evidence>
<dbReference type="Pfam" id="PF01981">
    <property type="entry name" value="PTH2"/>
    <property type="match status" value="1"/>
</dbReference>
<comment type="caution">
    <text evidence="4">The sequence shown here is derived from an EMBL/GenBank/DDBJ whole genome shotgun (WGS) entry which is preliminary data.</text>
</comment>
<dbReference type="EMBL" id="QEEZ01000003">
    <property type="protein sequence ID" value="PWC02515.1"/>
    <property type="molecule type" value="Genomic_DNA"/>
</dbReference>
<dbReference type="AlphaFoldDB" id="A0A2U1T9A1"/>
<comment type="catalytic activity">
    <reaction evidence="3">
        <text>an N-acyl-L-alpha-aminoacyl-tRNA + H2O = an N-acyl-L-amino acid + a tRNA + H(+)</text>
        <dbReference type="Rhea" id="RHEA:54448"/>
        <dbReference type="Rhea" id="RHEA-COMP:10123"/>
        <dbReference type="Rhea" id="RHEA-COMP:13883"/>
        <dbReference type="ChEBI" id="CHEBI:15377"/>
        <dbReference type="ChEBI" id="CHEBI:15378"/>
        <dbReference type="ChEBI" id="CHEBI:59874"/>
        <dbReference type="ChEBI" id="CHEBI:78442"/>
        <dbReference type="ChEBI" id="CHEBI:138191"/>
        <dbReference type="EC" id="3.1.1.29"/>
    </reaction>
</comment>
<dbReference type="OrthoDB" id="5184773at2"/>
<dbReference type="EC" id="3.1.1.29" evidence="1"/>
<dbReference type="KEGG" id="cyz:C3B44_09510"/>